<protein>
    <submittedName>
        <fullName evidence="1">Uncharacterized protein</fullName>
    </submittedName>
</protein>
<organism evidence="1 2">
    <name type="scientific">Crocosphaera subtropica (strain ATCC 51142 / BH68)</name>
    <name type="common">Cyanothece sp. (strain ATCC 51142)</name>
    <dbReference type="NCBI Taxonomy" id="43989"/>
    <lineage>
        <taxon>Bacteria</taxon>
        <taxon>Bacillati</taxon>
        <taxon>Cyanobacteriota</taxon>
        <taxon>Cyanophyceae</taxon>
        <taxon>Oscillatoriophycideae</taxon>
        <taxon>Chroococcales</taxon>
        <taxon>Aphanothecaceae</taxon>
        <taxon>Crocosphaera</taxon>
        <taxon>Crocosphaera subtropica</taxon>
    </lineage>
</organism>
<dbReference type="KEGG" id="cyt:cce_0533"/>
<dbReference type="HOGENOM" id="CLU_3396063_0_0_3"/>
<dbReference type="AlphaFoldDB" id="B1WPA2"/>
<keyword evidence="2" id="KW-1185">Reference proteome</keyword>
<dbReference type="STRING" id="43989.cce_0533"/>
<accession>B1WPA2</accession>
<reference evidence="1 2" key="1">
    <citation type="journal article" date="2008" name="Proc. Natl. Acad. Sci. U.S.A.">
        <title>The genome of Cyanothece 51142, a unicellular diazotrophic cyanobacterium important in the marine nitrogen cycle.</title>
        <authorList>
            <person name="Welsh E.A."/>
            <person name="Liberton M."/>
            <person name="Stoeckel J."/>
            <person name="Loh T."/>
            <person name="Elvitigala T."/>
            <person name="Wang C."/>
            <person name="Wollam A."/>
            <person name="Fulton R.S."/>
            <person name="Clifton S.W."/>
            <person name="Jacobs J.M."/>
            <person name="Aurora R."/>
            <person name="Ghosh B.K."/>
            <person name="Sherman L.A."/>
            <person name="Smith R.D."/>
            <person name="Wilson R.K."/>
            <person name="Pakrasi H.B."/>
        </authorList>
    </citation>
    <scope>NUCLEOTIDE SEQUENCE [LARGE SCALE GENOMIC DNA]</scope>
    <source>
        <strain evidence="2">ATCC 51142 / BH68</strain>
    </source>
</reference>
<gene>
    <name evidence="1" type="ordered locus">cce_0533</name>
</gene>
<proteinExistence type="predicted"/>
<dbReference type="EMBL" id="CP000806">
    <property type="protein sequence ID" value="ACB49884.1"/>
    <property type="molecule type" value="Genomic_DNA"/>
</dbReference>
<dbReference type="Proteomes" id="UP000001203">
    <property type="component" value="Chromosome circular"/>
</dbReference>
<evidence type="ECO:0000313" key="1">
    <source>
        <dbReference type="EMBL" id="ACB49884.1"/>
    </source>
</evidence>
<name>B1WPA2_CROS5</name>
<sequence length="31" mass="3308">MAASTAILAGLLLEELGEGLLYFQAEQDLIN</sequence>
<evidence type="ECO:0000313" key="2">
    <source>
        <dbReference type="Proteomes" id="UP000001203"/>
    </source>
</evidence>